<dbReference type="SUPFAM" id="SSF52374">
    <property type="entry name" value="Nucleotidylyl transferase"/>
    <property type="match status" value="1"/>
</dbReference>
<dbReference type="InterPro" id="IPR000924">
    <property type="entry name" value="Glu/Gln-tRNA-synth"/>
</dbReference>
<evidence type="ECO:0000313" key="10">
    <source>
        <dbReference type="EMBL" id="XAY06228.1"/>
    </source>
</evidence>
<dbReference type="NCBIfam" id="NF004315">
    <property type="entry name" value="PRK05710.1-4"/>
    <property type="match status" value="1"/>
</dbReference>
<dbReference type="PRINTS" id="PR00987">
    <property type="entry name" value="TRNASYNTHGLU"/>
</dbReference>
<dbReference type="GO" id="GO:0008270">
    <property type="term" value="F:zinc ion binding"/>
    <property type="evidence" value="ECO:0007669"/>
    <property type="project" value="UniProtKB-UniRule"/>
</dbReference>
<feature type="binding site" evidence="7">
    <location>
        <position position="240"/>
    </location>
    <ligand>
        <name>ATP</name>
        <dbReference type="ChEBI" id="CHEBI:30616"/>
    </ligand>
</feature>
<dbReference type="PANTHER" id="PTHR43311:SF1">
    <property type="entry name" value="GLUTAMYL-Q TRNA(ASP) SYNTHETASE"/>
    <property type="match status" value="1"/>
</dbReference>
<keyword evidence="8" id="KW-0648">Protein biosynthesis</keyword>
<dbReference type="HAMAP" id="MF_01428">
    <property type="entry name" value="Glu_Q_tRNA_synth"/>
    <property type="match status" value="1"/>
</dbReference>
<keyword evidence="4 7" id="KW-0862">Zinc</keyword>
<protein>
    <recommendedName>
        <fullName evidence="7">Glutamyl-Q tRNA(Asp) synthetase</fullName>
        <shortName evidence="7">Glu-Q-RSs</shortName>
        <ecNumber evidence="7">6.1.1.-</ecNumber>
    </recommendedName>
</protein>
<accession>A0AAU7AXS5</accession>
<keyword evidence="5 7" id="KW-0067">ATP-binding</keyword>
<feature type="binding site" evidence="7">
    <location>
        <begin position="4"/>
        <end position="8"/>
    </location>
    <ligand>
        <name>L-glutamate</name>
        <dbReference type="ChEBI" id="CHEBI:29985"/>
    </ligand>
</feature>
<feature type="binding site" evidence="7">
    <location>
        <position position="119"/>
    </location>
    <ligand>
        <name>Zn(2+)</name>
        <dbReference type="ChEBI" id="CHEBI:29105"/>
    </ligand>
</feature>
<dbReference type="PANTHER" id="PTHR43311">
    <property type="entry name" value="GLUTAMATE--TRNA LIGASE"/>
    <property type="match status" value="1"/>
</dbReference>
<dbReference type="NCBIfam" id="TIGR03838">
    <property type="entry name" value="queuosine_YadB"/>
    <property type="match status" value="1"/>
</dbReference>
<keyword evidence="2 7" id="KW-0479">Metal-binding</keyword>
<proteinExistence type="inferred from homology"/>
<keyword evidence="3 7" id="KW-0547">Nucleotide-binding</keyword>
<dbReference type="InterPro" id="IPR001412">
    <property type="entry name" value="aa-tRNA-synth_I_CS"/>
</dbReference>
<dbReference type="InterPro" id="IPR020058">
    <property type="entry name" value="Glu/Gln-tRNA-synth_Ib_cat-dom"/>
</dbReference>
<dbReference type="PROSITE" id="PS00178">
    <property type="entry name" value="AA_TRNA_LIGASE_I"/>
    <property type="match status" value="1"/>
</dbReference>
<feature type="binding site" evidence="7">
    <location>
        <position position="180"/>
    </location>
    <ligand>
        <name>L-glutamate</name>
        <dbReference type="ChEBI" id="CHEBI:29985"/>
    </ligand>
</feature>
<dbReference type="Pfam" id="PF00749">
    <property type="entry name" value="tRNA-synt_1c"/>
    <property type="match status" value="1"/>
</dbReference>
<evidence type="ECO:0000259" key="9">
    <source>
        <dbReference type="Pfam" id="PF00749"/>
    </source>
</evidence>
<dbReference type="AlphaFoldDB" id="A0AAU7AXS5"/>
<comment type="function">
    <text evidence="7">Catalyzes the tRNA-independent activation of glutamate in presence of ATP and the subsequent transfer of glutamate onto a tRNA(Asp). Glutamate is transferred on the 2-amino-5-(4,5-dihydroxy-2-cyclopenten-1-yl) moiety of the queuosine in the wobble position of the QUC anticodon.</text>
</comment>
<evidence type="ECO:0000256" key="8">
    <source>
        <dbReference type="RuleBase" id="RU363037"/>
    </source>
</evidence>
<dbReference type="NCBIfam" id="NF004314">
    <property type="entry name" value="PRK05710.1-3"/>
    <property type="match status" value="1"/>
</dbReference>
<evidence type="ECO:0000256" key="5">
    <source>
        <dbReference type="ARBA" id="ARBA00022840"/>
    </source>
</evidence>
<feature type="binding site" evidence="7">
    <location>
        <position position="198"/>
    </location>
    <ligand>
        <name>L-glutamate</name>
        <dbReference type="ChEBI" id="CHEBI:29985"/>
    </ligand>
</feature>
<reference evidence="10" key="1">
    <citation type="submission" date="2022-12" db="EMBL/GenBank/DDBJ databases">
        <title>Paraconexibacter alkalitolerans sp. nov. and Baekduia alba sp. nov., isolated from soil and emended description of the genera Paraconexibacter (Chun et al., 2020) and Baekduia (An et al., 2020).</title>
        <authorList>
            <person name="Vieira S."/>
            <person name="Huber K.J."/>
            <person name="Geppert A."/>
            <person name="Wolf J."/>
            <person name="Neumann-Schaal M."/>
            <person name="Muesken M."/>
            <person name="Overmann J."/>
        </authorList>
    </citation>
    <scope>NUCLEOTIDE SEQUENCE</scope>
    <source>
        <strain evidence="10">AEG42_29</strain>
    </source>
</reference>
<feature type="domain" description="Glutamyl/glutaminyl-tRNA synthetase class Ib catalytic" evidence="9">
    <location>
        <begin position="3"/>
        <end position="263"/>
    </location>
</feature>
<dbReference type="GO" id="GO:0004818">
    <property type="term" value="F:glutamate-tRNA ligase activity"/>
    <property type="evidence" value="ECO:0007669"/>
    <property type="project" value="TreeGrafter"/>
</dbReference>
<evidence type="ECO:0000256" key="1">
    <source>
        <dbReference type="ARBA" id="ARBA00022598"/>
    </source>
</evidence>
<dbReference type="GO" id="GO:0006424">
    <property type="term" value="P:glutamyl-tRNA aminoacylation"/>
    <property type="evidence" value="ECO:0007669"/>
    <property type="project" value="InterPro"/>
</dbReference>
<gene>
    <name evidence="10" type="primary">gltX1_2</name>
    <name evidence="7" type="synonym">gluQ</name>
    <name evidence="10" type="ORF">DSM112329_03095</name>
</gene>
<dbReference type="EMBL" id="CP114014">
    <property type="protein sequence ID" value="XAY06228.1"/>
    <property type="molecule type" value="Genomic_DNA"/>
</dbReference>
<name>A0AAU7AXS5_9ACTN</name>
<dbReference type="RefSeq" id="WP_354697465.1">
    <property type="nucleotide sequence ID" value="NZ_CP114014.1"/>
</dbReference>
<dbReference type="InterPro" id="IPR049940">
    <property type="entry name" value="GluQ/Sye"/>
</dbReference>
<dbReference type="GO" id="GO:0006400">
    <property type="term" value="P:tRNA modification"/>
    <property type="evidence" value="ECO:0007669"/>
    <property type="project" value="InterPro"/>
</dbReference>
<feature type="short sequence motif" description="'HIGH' region" evidence="7">
    <location>
        <begin position="7"/>
        <end position="17"/>
    </location>
</feature>
<feature type="binding site" evidence="7">
    <location>
        <position position="96"/>
    </location>
    <ligand>
        <name>Zn(2+)</name>
        <dbReference type="ChEBI" id="CHEBI:29105"/>
    </ligand>
</feature>
<dbReference type="KEGG" id="parq:DSM112329_03095"/>
<keyword evidence="6 7" id="KW-0030">Aminoacyl-tRNA synthetase</keyword>
<organism evidence="10">
    <name type="scientific">Paraconexibacter sp. AEG42_29</name>
    <dbReference type="NCBI Taxonomy" id="2997339"/>
    <lineage>
        <taxon>Bacteria</taxon>
        <taxon>Bacillati</taxon>
        <taxon>Actinomycetota</taxon>
        <taxon>Thermoleophilia</taxon>
        <taxon>Solirubrobacterales</taxon>
        <taxon>Paraconexibacteraceae</taxon>
        <taxon>Paraconexibacter</taxon>
    </lineage>
</organism>
<dbReference type="GO" id="GO:0005829">
    <property type="term" value="C:cytosol"/>
    <property type="evidence" value="ECO:0007669"/>
    <property type="project" value="TreeGrafter"/>
</dbReference>
<evidence type="ECO:0000256" key="6">
    <source>
        <dbReference type="ARBA" id="ARBA00023146"/>
    </source>
</evidence>
<evidence type="ECO:0000256" key="7">
    <source>
        <dbReference type="HAMAP-Rule" id="MF_01428"/>
    </source>
</evidence>
<feature type="binding site" evidence="7">
    <location>
        <position position="123"/>
    </location>
    <ligand>
        <name>Zn(2+)</name>
        <dbReference type="ChEBI" id="CHEBI:29105"/>
    </ligand>
</feature>
<comment type="cofactor">
    <cofactor evidence="7">
        <name>Zn(2+)</name>
        <dbReference type="ChEBI" id="CHEBI:29105"/>
    </cofactor>
    <text evidence="7">Binds 1 zinc ion per subunit.</text>
</comment>
<evidence type="ECO:0000256" key="2">
    <source>
        <dbReference type="ARBA" id="ARBA00022723"/>
    </source>
</evidence>
<evidence type="ECO:0000256" key="4">
    <source>
        <dbReference type="ARBA" id="ARBA00022833"/>
    </source>
</evidence>
<feature type="short sequence motif" description="'KMSKS' region" evidence="7">
    <location>
        <begin position="237"/>
        <end position="241"/>
    </location>
</feature>
<dbReference type="InterPro" id="IPR014729">
    <property type="entry name" value="Rossmann-like_a/b/a_fold"/>
</dbReference>
<sequence>MVGRYAPSPSGDLHLGNLRTALVAWLMARSAGSPFLVRVEDLDRGRSREHFVATQLEDLAALGLDHDGPVMRQSERAPRYDEALARLGRDDRLYECFCTRAEIRQAASAPHGDGPEGAYPGTCRHLSSAARTTHLEAGRRPALRVRADDASFAIEDRLAGTVTATIDDFVVRRADGEHAYNLAVVVDDADQGVQEVVRGDDLLSTTPRQAWLATQLNLTPPASYVHVPLVLGPDGTRLAKRHGAVTLRELLAAGWTDADVLTFIARSIGVDGTPQSAADLVAAWDLAQLPRDPVTLDPATALPPR</sequence>
<evidence type="ECO:0000256" key="3">
    <source>
        <dbReference type="ARBA" id="ARBA00022741"/>
    </source>
</evidence>
<feature type="binding site" evidence="7">
    <location>
        <position position="40"/>
    </location>
    <ligand>
        <name>L-glutamate</name>
        <dbReference type="ChEBI" id="CHEBI:29985"/>
    </ligand>
</feature>
<keyword evidence="1 7" id="KW-0436">Ligase</keyword>
<feature type="binding site" evidence="7">
    <location>
        <position position="98"/>
    </location>
    <ligand>
        <name>Zn(2+)</name>
        <dbReference type="ChEBI" id="CHEBI:29105"/>
    </ligand>
</feature>
<dbReference type="InterPro" id="IPR022380">
    <property type="entry name" value="Glu-Q_tRNA(Asp)_Synthase"/>
</dbReference>
<comment type="similarity">
    <text evidence="7">Belongs to the class-I aminoacyl-tRNA synthetase family. GluQ subfamily.</text>
</comment>
<dbReference type="Gene3D" id="3.40.50.620">
    <property type="entry name" value="HUPs"/>
    <property type="match status" value="1"/>
</dbReference>
<dbReference type="GO" id="GO:0005524">
    <property type="term" value="F:ATP binding"/>
    <property type="evidence" value="ECO:0007669"/>
    <property type="project" value="UniProtKB-KW"/>
</dbReference>
<dbReference type="EC" id="6.1.1.-" evidence="7"/>